<evidence type="ECO:0000259" key="9">
    <source>
        <dbReference type="PROSITE" id="PS50928"/>
    </source>
</evidence>
<gene>
    <name evidence="10" type="ORF">KP014_02400</name>
    <name evidence="11" type="ORF">SAMN04487895_102402</name>
</gene>
<dbReference type="OrthoDB" id="9782004at2"/>
<comment type="subcellular location">
    <subcellularLocation>
        <location evidence="1">Cell inner membrane</location>
        <topology evidence="1">Multi-pass membrane protein</topology>
    </subcellularLocation>
    <subcellularLocation>
        <location evidence="8">Cell membrane</location>
        <topology evidence="8">Multi-pass membrane protein</topology>
    </subcellularLocation>
</comment>
<dbReference type="PANTHER" id="PTHR43357:SF4">
    <property type="entry name" value="INNER MEMBRANE ABC TRANSPORTER PERMEASE PROTEIN YDCV"/>
    <property type="match status" value="1"/>
</dbReference>
<sequence>MNPITHSIRAVRTGKKVVIYAFLLGFALFILSPFAVIIVSAFGEGWFGARWLPESWGIRWFEWAFQMTDLMQVTMNSFIIAALTIVISLLIGVPTAWAIGKRKLRAKELLIALNLLPRMIPELTYALGTAKIFYTLDLINTHFGVALAHSTITIPYVVLIMSATFEALEQRVIDAGGVCGANWFQRFLYLVIPMSMPGILAAVIFVFVTSFNEFTLSMMTYGPQTVTLPIQTYLSIGDGYKEVASAISVILLIPSILILGVIVKQIKPENLSGGVKGL</sequence>
<keyword evidence="6 8" id="KW-1133">Transmembrane helix</keyword>
<evidence type="ECO:0000313" key="13">
    <source>
        <dbReference type="Proteomes" id="UP000683429"/>
    </source>
</evidence>
<dbReference type="GO" id="GO:0005886">
    <property type="term" value="C:plasma membrane"/>
    <property type="evidence" value="ECO:0007669"/>
    <property type="project" value="UniProtKB-SubCell"/>
</dbReference>
<organism evidence="11 12">
    <name type="scientific">Paenibacillus sophorae</name>
    <dbReference type="NCBI Taxonomy" id="1333845"/>
    <lineage>
        <taxon>Bacteria</taxon>
        <taxon>Bacillati</taxon>
        <taxon>Bacillota</taxon>
        <taxon>Bacilli</taxon>
        <taxon>Bacillales</taxon>
        <taxon>Paenibacillaceae</taxon>
        <taxon>Paenibacillus</taxon>
    </lineage>
</organism>
<keyword evidence="7 8" id="KW-0472">Membrane</keyword>
<feature type="transmembrane region" description="Helical" evidence="8">
    <location>
        <begin position="188"/>
        <end position="211"/>
    </location>
</feature>
<proteinExistence type="inferred from homology"/>
<feature type="transmembrane region" description="Helical" evidence="8">
    <location>
        <begin position="17"/>
        <end position="42"/>
    </location>
</feature>
<dbReference type="GO" id="GO:0055085">
    <property type="term" value="P:transmembrane transport"/>
    <property type="evidence" value="ECO:0007669"/>
    <property type="project" value="InterPro"/>
</dbReference>
<evidence type="ECO:0000256" key="7">
    <source>
        <dbReference type="ARBA" id="ARBA00023136"/>
    </source>
</evidence>
<dbReference type="STRING" id="1333845.SAMN04487895_102402"/>
<evidence type="ECO:0000256" key="1">
    <source>
        <dbReference type="ARBA" id="ARBA00004429"/>
    </source>
</evidence>
<dbReference type="PANTHER" id="PTHR43357">
    <property type="entry name" value="INNER MEMBRANE ABC TRANSPORTER PERMEASE PROTEIN YDCV"/>
    <property type="match status" value="1"/>
</dbReference>
<keyword evidence="4" id="KW-0997">Cell inner membrane</keyword>
<evidence type="ECO:0000256" key="5">
    <source>
        <dbReference type="ARBA" id="ARBA00022692"/>
    </source>
</evidence>
<dbReference type="Gene3D" id="1.10.3720.10">
    <property type="entry name" value="MetI-like"/>
    <property type="match status" value="1"/>
</dbReference>
<evidence type="ECO:0000313" key="10">
    <source>
        <dbReference type="EMBL" id="QWU16145.1"/>
    </source>
</evidence>
<dbReference type="PROSITE" id="PS50928">
    <property type="entry name" value="ABC_TM1"/>
    <property type="match status" value="1"/>
</dbReference>
<evidence type="ECO:0000256" key="6">
    <source>
        <dbReference type="ARBA" id="ARBA00022989"/>
    </source>
</evidence>
<evidence type="ECO:0000256" key="2">
    <source>
        <dbReference type="ARBA" id="ARBA00022448"/>
    </source>
</evidence>
<reference evidence="11 12" key="1">
    <citation type="submission" date="2016-10" db="EMBL/GenBank/DDBJ databases">
        <authorList>
            <person name="de Groot N.N."/>
        </authorList>
    </citation>
    <scope>NUCLEOTIDE SEQUENCE [LARGE SCALE GENOMIC DNA]</scope>
    <source>
        <strain evidence="11 12">CGMCC 1.10238</strain>
    </source>
</reference>
<dbReference type="AlphaFoldDB" id="A0A1H8IZ84"/>
<dbReference type="InterPro" id="IPR035906">
    <property type="entry name" value="MetI-like_sf"/>
</dbReference>
<evidence type="ECO:0000256" key="3">
    <source>
        <dbReference type="ARBA" id="ARBA00022475"/>
    </source>
</evidence>
<feature type="domain" description="ABC transmembrane type-1" evidence="9">
    <location>
        <begin position="74"/>
        <end position="262"/>
    </location>
</feature>
<evidence type="ECO:0000313" key="11">
    <source>
        <dbReference type="EMBL" id="SEN73792.1"/>
    </source>
</evidence>
<keyword evidence="13" id="KW-1185">Reference proteome</keyword>
<name>A0A1H8IZ84_9BACL</name>
<evidence type="ECO:0000256" key="4">
    <source>
        <dbReference type="ARBA" id="ARBA00022519"/>
    </source>
</evidence>
<dbReference type="RefSeq" id="WP_036596799.1">
    <property type="nucleotide sequence ID" value="NZ_CP076607.1"/>
</dbReference>
<evidence type="ECO:0000313" key="12">
    <source>
        <dbReference type="Proteomes" id="UP000198809"/>
    </source>
</evidence>
<keyword evidence="3" id="KW-1003">Cell membrane</keyword>
<feature type="transmembrane region" description="Helical" evidence="8">
    <location>
        <begin position="78"/>
        <end position="99"/>
    </location>
</feature>
<dbReference type="EMBL" id="FODH01000002">
    <property type="protein sequence ID" value="SEN73792.1"/>
    <property type="molecule type" value="Genomic_DNA"/>
</dbReference>
<dbReference type="InterPro" id="IPR000515">
    <property type="entry name" value="MetI-like"/>
</dbReference>
<dbReference type="EMBL" id="CP076607">
    <property type="protein sequence ID" value="QWU16145.1"/>
    <property type="molecule type" value="Genomic_DNA"/>
</dbReference>
<feature type="transmembrane region" description="Helical" evidence="8">
    <location>
        <begin position="243"/>
        <end position="263"/>
    </location>
</feature>
<dbReference type="Proteomes" id="UP000198809">
    <property type="component" value="Unassembled WGS sequence"/>
</dbReference>
<dbReference type="Proteomes" id="UP000683429">
    <property type="component" value="Chromosome"/>
</dbReference>
<dbReference type="Pfam" id="PF00528">
    <property type="entry name" value="BPD_transp_1"/>
    <property type="match status" value="1"/>
</dbReference>
<comment type="similarity">
    <text evidence="8">Belongs to the binding-protein-dependent transport system permease family.</text>
</comment>
<keyword evidence="2 8" id="KW-0813">Transport</keyword>
<protein>
    <submittedName>
        <fullName evidence="10">ABC transporter permease</fullName>
    </submittedName>
    <submittedName>
        <fullName evidence="11">Putative spermidine/putrescine transport system permease protein</fullName>
    </submittedName>
</protein>
<dbReference type="CDD" id="cd06261">
    <property type="entry name" value="TM_PBP2"/>
    <property type="match status" value="1"/>
</dbReference>
<reference evidence="10 13" key="2">
    <citation type="submission" date="2021-06" db="EMBL/GenBank/DDBJ databases">
        <title>Whole genome sequence of Paenibacillus sophorae DSM23020 for comparative genomics.</title>
        <authorList>
            <person name="Kim M.-J."/>
            <person name="Lee G."/>
            <person name="Shin J.-H."/>
        </authorList>
    </citation>
    <scope>NUCLEOTIDE SEQUENCE [LARGE SCALE GENOMIC DNA]</scope>
    <source>
        <strain evidence="10 13">DSM 23020</strain>
    </source>
</reference>
<dbReference type="SUPFAM" id="SSF161098">
    <property type="entry name" value="MetI-like"/>
    <property type="match status" value="1"/>
</dbReference>
<evidence type="ECO:0000256" key="8">
    <source>
        <dbReference type="RuleBase" id="RU363032"/>
    </source>
</evidence>
<accession>A0A1H8IZ84</accession>
<keyword evidence="5 8" id="KW-0812">Transmembrane</keyword>